<sequence>MTDPAYLGSYPAPEIMLSMPLNQSQKTQITQGSNAMPHKAVRIIEQST</sequence>
<dbReference type="EMBL" id="MLJW01000029">
    <property type="protein sequence ID" value="OIR08976.1"/>
    <property type="molecule type" value="Genomic_DNA"/>
</dbReference>
<gene>
    <name evidence="1" type="ORF">GALL_89710</name>
</gene>
<dbReference type="AlphaFoldDB" id="A0A1J5SY51"/>
<accession>A0A1J5SY51</accession>
<comment type="caution">
    <text evidence="1">The sequence shown here is derived from an EMBL/GenBank/DDBJ whole genome shotgun (WGS) entry which is preliminary data.</text>
</comment>
<name>A0A1J5SY51_9ZZZZ</name>
<organism evidence="1">
    <name type="scientific">mine drainage metagenome</name>
    <dbReference type="NCBI Taxonomy" id="410659"/>
    <lineage>
        <taxon>unclassified sequences</taxon>
        <taxon>metagenomes</taxon>
        <taxon>ecological metagenomes</taxon>
    </lineage>
</organism>
<proteinExistence type="predicted"/>
<protein>
    <submittedName>
        <fullName evidence="1">Uncharacterized protein</fullName>
    </submittedName>
</protein>
<reference evidence="1" key="1">
    <citation type="submission" date="2016-10" db="EMBL/GenBank/DDBJ databases">
        <title>Sequence of Gallionella enrichment culture.</title>
        <authorList>
            <person name="Poehlein A."/>
            <person name="Muehling M."/>
            <person name="Daniel R."/>
        </authorList>
    </citation>
    <scope>NUCLEOTIDE SEQUENCE</scope>
</reference>
<evidence type="ECO:0000313" key="1">
    <source>
        <dbReference type="EMBL" id="OIR08976.1"/>
    </source>
</evidence>